<sequence>METILIVEDDKTIAESICFILEKDSFNCKWFDNGKEALEFHKDNEVDLILLDVGLPDMSGFDLLRKVREKSNLPVIIISARDDESDQVLGLEGLGANAYVTKPLSPRLVVAHVRAQLRMVKPEVKSGDSKFSINHAMQRVVFMDQDLTLTPAEFKILSHLVKNPNRVHSREYLMSIIWDRPHGSDIKTINTHIKSIRKRLHEMDETNEYIETHRGIGYSLIE</sequence>
<dbReference type="InterPro" id="IPR039420">
    <property type="entry name" value="WalR-like"/>
</dbReference>
<feature type="domain" description="OmpR/PhoB-type" evidence="5">
    <location>
        <begin position="121"/>
        <end position="222"/>
    </location>
</feature>
<accession>A0A0M5KTT7</accession>
<keyword evidence="7" id="KW-1185">Reference proteome</keyword>
<dbReference type="Gene3D" id="6.10.250.690">
    <property type="match status" value="1"/>
</dbReference>
<dbReference type="Gene3D" id="1.10.10.10">
    <property type="entry name" value="Winged helix-like DNA-binding domain superfamily/Winged helix DNA-binding domain"/>
    <property type="match status" value="1"/>
</dbReference>
<dbReference type="GO" id="GO:0006355">
    <property type="term" value="P:regulation of DNA-templated transcription"/>
    <property type="evidence" value="ECO:0007669"/>
    <property type="project" value="InterPro"/>
</dbReference>
<evidence type="ECO:0000313" key="7">
    <source>
        <dbReference type="Proteomes" id="UP000068905"/>
    </source>
</evidence>
<dbReference type="Proteomes" id="UP000068905">
    <property type="component" value="Chromosome"/>
</dbReference>
<dbReference type="KEGG" id="tsn:W908_04715"/>
<evidence type="ECO:0000259" key="4">
    <source>
        <dbReference type="PROSITE" id="PS50110"/>
    </source>
</evidence>
<dbReference type="GO" id="GO:0000976">
    <property type="term" value="F:transcription cis-regulatory region binding"/>
    <property type="evidence" value="ECO:0007669"/>
    <property type="project" value="TreeGrafter"/>
</dbReference>
<dbReference type="PANTHER" id="PTHR48111:SF6">
    <property type="entry name" value="TRANSCRIPTIONAL REGULATORY PROTEIN CREB"/>
    <property type="match status" value="1"/>
</dbReference>
<dbReference type="SUPFAM" id="SSF46894">
    <property type="entry name" value="C-terminal effector domain of the bipartite response regulators"/>
    <property type="match status" value="1"/>
</dbReference>
<dbReference type="PANTHER" id="PTHR48111">
    <property type="entry name" value="REGULATOR OF RPOS"/>
    <property type="match status" value="1"/>
</dbReference>
<dbReference type="InterPro" id="IPR001789">
    <property type="entry name" value="Sig_transdc_resp-reg_receiver"/>
</dbReference>
<keyword evidence="2" id="KW-0597">Phosphoprotein</keyword>
<feature type="modified residue" description="4-aspartylphosphate" evidence="2">
    <location>
        <position position="52"/>
    </location>
</feature>
<organism evidence="6 7">
    <name type="scientific">Candidatus Pseudothioglobus singularis PS1</name>
    <dbReference type="NCBI Taxonomy" id="1125411"/>
    <lineage>
        <taxon>Bacteria</taxon>
        <taxon>Pseudomonadati</taxon>
        <taxon>Pseudomonadota</taxon>
        <taxon>Gammaproteobacteria</taxon>
        <taxon>Candidatus Pseudothioglobaceae</taxon>
        <taxon>Candidatus Pseudothioglobus</taxon>
    </lineage>
</organism>
<protein>
    <submittedName>
        <fullName evidence="6">Transcriptional regulator</fullName>
    </submittedName>
</protein>
<dbReference type="GO" id="GO:0032993">
    <property type="term" value="C:protein-DNA complex"/>
    <property type="evidence" value="ECO:0007669"/>
    <property type="project" value="TreeGrafter"/>
</dbReference>
<dbReference type="GO" id="GO:0005829">
    <property type="term" value="C:cytosol"/>
    <property type="evidence" value="ECO:0007669"/>
    <property type="project" value="TreeGrafter"/>
</dbReference>
<dbReference type="PROSITE" id="PS51755">
    <property type="entry name" value="OMPR_PHOB"/>
    <property type="match status" value="1"/>
</dbReference>
<dbReference type="RefSeq" id="WP_053820134.1">
    <property type="nucleotide sequence ID" value="NZ_CP006911.1"/>
</dbReference>
<evidence type="ECO:0000259" key="5">
    <source>
        <dbReference type="PROSITE" id="PS51755"/>
    </source>
</evidence>
<evidence type="ECO:0000256" key="2">
    <source>
        <dbReference type="PROSITE-ProRule" id="PRU00169"/>
    </source>
</evidence>
<dbReference type="CDD" id="cd17574">
    <property type="entry name" value="REC_OmpR"/>
    <property type="match status" value="1"/>
</dbReference>
<keyword evidence="1 3" id="KW-0238">DNA-binding</keyword>
<dbReference type="EMBL" id="CP006911">
    <property type="protein sequence ID" value="ALE01923.1"/>
    <property type="molecule type" value="Genomic_DNA"/>
</dbReference>
<dbReference type="Gene3D" id="3.40.50.2300">
    <property type="match status" value="1"/>
</dbReference>
<evidence type="ECO:0000256" key="3">
    <source>
        <dbReference type="PROSITE-ProRule" id="PRU01091"/>
    </source>
</evidence>
<dbReference type="AlphaFoldDB" id="A0A0M5KTT7"/>
<dbReference type="Pfam" id="PF00072">
    <property type="entry name" value="Response_reg"/>
    <property type="match status" value="1"/>
</dbReference>
<dbReference type="OrthoDB" id="9802426at2"/>
<dbReference type="SUPFAM" id="SSF52172">
    <property type="entry name" value="CheY-like"/>
    <property type="match status" value="1"/>
</dbReference>
<dbReference type="SMART" id="SM00862">
    <property type="entry name" value="Trans_reg_C"/>
    <property type="match status" value="1"/>
</dbReference>
<name>A0A0M5KTT7_9GAMM</name>
<dbReference type="InterPro" id="IPR011006">
    <property type="entry name" value="CheY-like_superfamily"/>
</dbReference>
<dbReference type="Pfam" id="PF00486">
    <property type="entry name" value="Trans_reg_C"/>
    <property type="match status" value="1"/>
</dbReference>
<dbReference type="PROSITE" id="PS50110">
    <property type="entry name" value="RESPONSE_REGULATORY"/>
    <property type="match status" value="1"/>
</dbReference>
<reference evidence="6 7" key="1">
    <citation type="journal article" date="2015" name="Genome Announc.">
        <title>Genome Sequence of 'Candidatus Thioglobus singularis' Strain PS1, a Mixotroph from the SUP05 Clade of Marine Gammaproteobacteria.</title>
        <authorList>
            <person name="Marshall K.T."/>
            <person name="Morris R.M."/>
        </authorList>
    </citation>
    <scope>NUCLEOTIDE SEQUENCE [LARGE SCALE GENOMIC DNA]</scope>
    <source>
        <strain evidence="6 7">PS1</strain>
    </source>
</reference>
<dbReference type="SMART" id="SM00448">
    <property type="entry name" value="REC"/>
    <property type="match status" value="1"/>
</dbReference>
<dbReference type="CDD" id="cd00383">
    <property type="entry name" value="trans_reg_C"/>
    <property type="match status" value="1"/>
</dbReference>
<evidence type="ECO:0000256" key="1">
    <source>
        <dbReference type="ARBA" id="ARBA00023125"/>
    </source>
</evidence>
<proteinExistence type="predicted"/>
<feature type="DNA-binding region" description="OmpR/PhoB-type" evidence="3">
    <location>
        <begin position="121"/>
        <end position="222"/>
    </location>
</feature>
<evidence type="ECO:0000313" key="6">
    <source>
        <dbReference type="EMBL" id="ALE01923.1"/>
    </source>
</evidence>
<dbReference type="GO" id="GO:0000156">
    <property type="term" value="F:phosphorelay response regulator activity"/>
    <property type="evidence" value="ECO:0007669"/>
    <property type="project" value="TreeGrafter"/>
</dbReference>
<dbReference type="InterPro" id="IPR001867">
    <property type="entry name" value="OmpR/PhoB-type_DNA-bd"/>
</dbReference>
<dbReference type="InterPro" id="IPR016032">
    <property type="entry name" value="Sig_transdc_resp-reg_C-effctor"/>
</dbReference>
<dbReference type="STRING" id="1125411.W908_04715"/>
<feature type="domain" description="Response regulatory" evidence="4">
    <location>
        <begin position="3"/>
        <end position="117"/>
    </location>
</feature>
<gene>
    <name evidence="6" type="ORF">W908_04715</name>
</gene>
<dbReference type="InterPro" id="IPR036388">
    <property type="entry name" value="WH-like_DNA-bd_sf"/>
</dbReference>